<evidence type="ECO:0008006" key="4">
    <source>
        <dbReference type="Google" id="ProtNLM"/>
    </source>
</evidence>
<feature type="chain" id="PRO_5045306716" description="SH3 domain-containing protein" evidence="1">
    <location>
        <begin position="25"/>
        <end position="235"/>
    </location>
</feature>
<evidence type="ECO:0000256" key="1">
    <source>
        <dbReference type="SAM" id="SignalP"/>
    </source>
</evidence>
<evidence type="ECO:0000313" key="2">
    <source>
        <dbReference type="EMBL" id="UQY43550.1"/>
    </source>
</evidence>
<keyword evidence="3" id="KW-1185">Reference proteome</keyword>
<keyword evidence="1" id="KW-0732">Signal</keyword>
<gene>
    <name evidence="2" type="ORF">K6958_17015</name>
</gene>
<accession>A0ABY4R6V9</accession>
<proteinExistence type="predicted"/>
<organism evidence="2 3">
    <name type="scientific">Mixta hanseatica</name>
    <dbReference type="NCBI Taxonomy" id="2872648"/>
    <lineage>
        <taxon>Bacteria</taxon>
        <taxon>Pseudomonadati</taxon>
        <taxon>Pseudomonadota</taxon>
        <taxon>Gammaproteobacteria</taxon>
        <taxon>Enterobacterales</taxon>
        <taxon>Erwiniaceae</taxon>
        <taxon>Mixta</taxon>
    </lineage>
</organism>
<protein>
    <recommendedName>
        <fullName evidence="4">SH3 domain-containing protein</fullName>
    </recommendedName>
</protein>
<dbReference type="EMBL" id="CP082904">
    <property type="protein sequence ID" value="UQY43550.1"/>
    <property type="molecule type" value="Genomic_DNA"/>
</dbReference>
<dbReference type="RefSeq" id="WP_249892219.1">
    <property type="nucleotide sequence ID" value="NZ_CP082904.1"/>
</dbReference>
<reference evidence="2" key="1">
    <citation type="submission" date="2021-09" db="EMBL/GenBank/DDBJ databases">
        <title>First case of bloodstream infection caused by Mixta hanseatica sp. nov., a member of the Erwiniaceae family.</title>
        <authorList>
            <person name="Both A."/>
            <person name="Huang J."/>
            <person name="Wenzel P."/>
            <person name="Aepfelbacher M."/>
            <person name="Rohde H."/>
            <person name="Christner M."/>
            <person name="Hentschke M."/>
        </authorList>
    </citation>
    <scope>NUCLEOTIDE SEQUENCE</scope>
    <source>
        <strain evidence="2">X22927</strain>
    </source>
</reference>
<feature type="signal peptide" evidence="1">
    <location>
        <begin position="1"/>
        <end position="24"/>
    </location>
</feature>
<evidence type="ECO:0000313" key="3">
    <source>
        <dbReference type="Proteomes" id="UP001056635"/>
    </source>
</evidence>
<sequence>MQIKIMKSAIVSFSLLFFSITVFAKEKLTGGTLQAYWRAAWNAEATINTPELNFRYFPAEGSSYEKYIIDIIFKGSDEEKIAFVKKNFANIPGNFLDYHEWYVNQQGTVNVKKVEEYMLCNASNYEAELISFTPSLFNENTNTQGENRYTNCGYGGRYPYLTSYTLKSDAKSGQLKREPNDNAETSYTFTHDNSVVKIKTINKEWMYVSLYDLTKPDLLSDKRGYIKFSDVEPLN</sequence>
<name>A0ABY4R6V9_9GAMM</name>
<dbReference type="Proteomes" id="UP001056635">
    <property type="component" value="Chromosome"/>
</dbReference>